<keyword evidence="3" id="KW-1185">Reference proteome</keyword>
<feature type="region of interest" description="Disordered" evidence="1">
    <location>
        <begin position="129"/>
        <end position="156"/>
    </location>
</feature>
<reference evidence="2 3" key="1">
    <citation type="journal article" date="2015" name="Genome Biol. Evol.">
        <title>Comparative Genomics of a Bacterivorous Green Alga Reveals Evolutionary Causalities and Consequences of Phago-Mixotrophic Mode of Nutrition.</title>
        <authorList>
            <person name="Burns J.A."/>
            <person name="Paasch A."/>
            <person name="Narechania A."/>
            <person name="Kim E."/>
        </authorList>
    </citation>
    <scope>NUCLEOTIDE SEQUENCE [LARGE SCALE GENOMIC DNA]</scope>
    <source>
        <strain evidence="2 3">PLY_AMNH</strain>
    </source>
</reference>
<sequence length="156" mass="17620">MRGGCSAPRRIRRVARAALSPAPCLLLLHLRLRISGQRVSSGAASRASRKVHRVHASTVPAPWIIEAKIVGFNPDHVWTVAPTEHDVPEGMYDGEFGERPPNGYVVVRLYHPRREHWLEWQEYAQIVESEAECPTHTDPSDDDEEYVSETSEEDTN</sequence>
<name>A0AAE0EW33_9CHLO</name>
<comment type="caution">
    <text evidence="2">The sequence shown here is derived from an EMBL/GenBank/DDBJ whole genome shotgun (WGS) entry which is preliminary data.</text>
</comment>
<dbReference type="EMBL" id="LGRX02033213">
    <property type="protein sequence ID" value="KAK3242212.1"/>
    <property type="molecule type" value="Genomic_DNA"/>
</dbReference>
<evidence type="ECO:0000313" key="2">
    <source>
        <dbReference type="EMBL" id="KAK3242212.1"/>
    </source>
</evidence>
<evidence type="ECO:0000313" key="3">
    <source>
        <dbReference type="Proteomes" id="UP001190700"/>
    </source>
</evidence>
<dbReference type="AlphaFoldDB" id="A0AAE0EW33"/>
<dbReference type="Proteomes" id="UP001190700">
    <property type="component" value="Unassembled WGS sequence"/>
</dbReference>
<evidence type="ECO:0000256" key="1">
    <source>
        <dbReference type="SAM" id="MobiDB-lite"/>
    </source>
</evidence>
<proteinExistence type="predicted"/>
<gene>
    <name evidence="2" type="ORF">CYMTET_48083</name>
</gene>
<protein>
    <submittedName>
        <fullName evidence="2">Uncharacterized protein</fullName>
    </submittedName>
</protein>
<accession>A0AAE0EW33</accession>
<organism evidence="2 3">
    <name type="scientific">Cymbomonas tetramitiformis</name>
    <dbReference type="NCBI Taxonomy" id="36881"/>
    <lineage>
        <taxon>Eukaryota</taxon>
        <taxon>Viridiplantae</taxon>
        <taxon>Chlorophyta</taxon>
        <taxon>Pyramimonadophyceae</taxon>
        <taxon>Pyramimonadales</taxon>
        <taxon>Pyramimonadaceae</taxon>
        <taxon>Cymbomonas</taxon>
    </lineage>
</organism>
<feature type="compositionally biased region" description="Acidic residues" evidence="1">
    <location>
        <begin position="140"/>
        <end position="156"/>
    </location>
</feature>